<evidence type="ECO:0000256" key="2">
    <source>
        <dbReference type="ARBA" id="ARBA00022692"/>
    </source>
</evidence>
<feature type="transmembrane region" description="Helical" evidence="7">
    <location>
        <begin position="12"/>
        <end position="33"/>
    </location>
</feature>
<dbReference type="CDD" id="cd08010">
    <property type="entry name" value="MltG_like"/>
    <property type="match status" value="1"/>
</dbReference>
<reference evidence="8" key="1">
    <citation type="submission" date="2022-12" db="EMBL/GenBank/DDBJ databases">
        <title>Bacterial isolates from different developmental stages of Nematostella vectensis.</title>
        <authorList>
            <person name="Fraune S."/>
        </authorList>
    </citation>
    <scope>NUCLEOTIDE SEQUENCE</scope>
    <source>
        <strain evidence="8">G21630-S1</strain>
    </source>
</reference>
<keyword evidence="4 7" id="KW-0472">Membrane</keyword>
<comment type="similarity">
    <text evidence="7">Belongs to the transglycosylase MltG family.</text>
</comment>
<keyword evidence="6 7" id="KW-0961">Cell wall biogenesis/degradation</keyword>
<gene>
    <name evidence="7 8" type="primary">mltG</name>
    <name evidence="8" type="ORF">O4H49_06395</name>
</gene>
<dbReference type="Gene3D" id="3.30.160.60">
    <property type="entry name" value="Classic Zinc Finger"/>
    <property type="match status" value="1"/>
</dbReference>
<evidence type="ECO:0000256" key="4">
    <source>
        <dbReference type="ARBA" id="ARBA00023136"/>
    </source>
</evidence>
<evidence type="ECO:0000256" key="7">
    <source>
        <dbReference type="HAMAP-Rule" id="MF_02065"/>
    </source>
</evidence>
<evidence type="ECO:0000256" key="6">
    <source>
        <dbReference type="ARBA" id="ARBA00023316"/>
    </source>
</evidence>
<dbReference type="Pfam" id="PF02618">
    <property type="entry name" value="YceG"/>
    <property type="match status" value="1"/>
</dbReference>
<dbReference type="NCBIfam" id="TIGR00247">
    <property type="entry name" value="endolytic transglycosylase MltG"/>
    <property type="match status" value="1"/>
</dbReference>
<keyword evidence="9" id="KW-1185">Reference proteome</keyword>
<dbReference type="EMBL" id="JAPWGY010000002">
    <property type="protein sequence ID" value="MCZ4280398.1"/>
    <property type="molecule type" value="Genomic_DNA"/>
</dbReference>
<comment type="subcellular location">
    <subcellularLocation>
        <location evidence="7">Cell inner membrane</location>
        <topology evidence="7">Single-pass membrane protein</topology>
    </subcellularLocation>
</comment>
<dbReference type="PANTHER" id="PTHR30518:SF2">
    <property type="entry name" value="ENDOLYTIC MUREIN TRANSGLYCOSYLASE"/>
    <property type="match status" value="1"/>
</dbReference>
<keyword evidence="2 7" id="KW-0812">Transmembrane</keyword>
<feature type="site" description="Important for catalytic activity" evidence="7">
    <location>
        <position position="218"/>
    </location>
</feature>
<keyword evidence="1 7" id="KW-1003">Cell membrane</keyword>
<dbReference type="RefSeq" id="WP_269422602.1">
    <property type="nucleotide sequence ID" value="NZ_JAPWGY010000002.1"/>
</dbReference>
<dbReference type="Proteomes" id="UP001069802">
    <property type="component" value="Unassembled WGS sequence"/>
</dbReference>
<proteinExistence type="inferred from homology"/>
<keyword evidence="7" id="KW-0997">Cell inner membrane</keyword>
<evidence type="ECO:0000256" key="1">
    <source>
        <dbReference type="ARBA" id="ARBA00022475"/>
    </source>
</evidence>
<dbReference type="PANTHER" id="PTHR30518">
    <property type="entry name" value="ENDOLYTIC MUREIN TRANSGLYCOSYLASE"/>
    <property type="match status" value="1"/>
</dbReference>
<keyword evidence="5 7" id="KW-0456">Lyase</keyword>
<evidence type="ECO:0000256" key="5">
    <source>
        <dbReference type="ARBA" id="ARBA00023239"/>
    </source>
</evidence>
<comment type="function">
    <text evidence="7">Functions as a peptidoglycan terminase that cleaves nascent peptidoglycan strands endolytically to terminate their elongation.</text>
</comment>
<dbReference type="HAMAP" id="MF_02065">
    <property type="entry name" value="MltG"/>
    <property type="match status" value="1"/>
</dbReference>
<name>A0ABT4LH20_9PROT</name>
<evidence type="ECO:0000313" key="9">
    <source>
        <dbReference type="Proteomes" id="UP001069802"/>
    </source>
</evidence>
<evidence type="ECO:0000313" key="8">
    <source>
        <dbReference type="EMBL" id="MCZ4280398.1"/>
    </source>
</evidence>
<sequence>MSEESNKTTRPAFLKWASFFLALLVLVAAILAYTAQVRFLAPGPLQQDVSVLIPRGAGLEKITGLLEKAGLLEKEGIIDDALIFQLGARYTQRSKNLKAGEYLFPAQVSMDQAIAILESGKSIAYAVTIPEGKTSQEIVDILLAEPALEGTINQTPQEGSLLPETYHFVRGDSRQSIIDRMQADLTRTLQDLWDKRQEGLPLKSPQEALILASIVEKETGVASERPLVAGVFVNRLNKSMRLQSDPTVSYGITLGKQPLGRSLTRADLKALTAYNTYTIDGLPPGPIANVGRSALEAVMQPAATKYLYFVADGTGGHAFARTLKEHNKNVRIWRSVQMK</sequence>
<keyword evidence="3 7" id="KW-1133">Transmembrane helix</keyword>
<dbReference type="InterPro" id="IPR003770">
    <property type="entry name" value="MLTG-like"/>
</dbReference>
<comment type="catalytic activity">
    <reaction evidence="7">
        <text>a peptidoglycan chain = a peptidoglycan chain with N-acetyl-1,6-anhydromuramyl-[peptide] at the reducing end + a peptidoglycan chain with N-acetylglucosamine at the non-reducing end.</text>
        <dbReference type="EC" id="4.2.2.29"/>
    </reaction>
</comment>
<evidence type="ECO:0000256" key="3">
    <source>
        <dbReference type="ARBA" id="ARBA00022989"/>
    </source>
</evidence>
<protein>
    <recommendedName>
        <fullName evidence="7">Endolytic murein transglycosylase</fullName>
        <ecNumber evidence="7">4.2.2.29</ecNumber>
    </recommendedName>
    <alternativeName>
        <fullName evidence="7">Peptidoglycan lytic transglycosylase</fullName>
    </alternativeName>
    <alternativeName>
        <fullName evidence="7">Peptidoglycan polymerization terminase</fullName>
    </alternativeName>
</protein>
<comment type="caution">
    <text evidence="8">The sequence shown here is derived from an EMBL/GenBank/DDBJ whole genome shotgun (WGS) entry which is preliminary data.</text>
</comment>
<accession>A0ABT4LH20</accession>
<organism evidence="8 9">
    <name type="scientific">Kiloniella laminariae</name>
    <dbReference type="NCBI Taxonomy" id="454162"/>
    <lineage>
        <taxon>Bacteria</taxon>
        <taxon>Pseudomonadati</taxon>
        <taxon>Pseudomonadota</taxon>
        <taxon>Alphaproteobacteria</taxon>
        <taxon>Rhodospirillales</taxon>
        <taxon>Kiloniellaceae</taxon>
        <taxon>Kiloniella</taxon>
    </lineage>
</organism>
<dbReference type="EC" id="4.2.2.29" evidence="7"/>
<dbReference type="Gene3D" id="3.30.1490.480">
    <property type="entry name" value="Endolytic murein transglycosylase"/>
    <property type="match status" value="1"/>
</dbReference>